<dbReference type="EMBL" id="VDGT01000011">
    <property type="protein sequence ID" value="TNM29086.1"/>
    <property type="molecule type" value="Genomic_DNA"/>
</dbReference>
<dbReference type="OrthoDB" id="3213425at2"/>
<dbReference type="AlphaFoldDB" id="A0A5C4V0V1"/>
<protein>
    <submittedName>
        <fullName evidence="1">Transcriptional regulator</fullName>
    </submittedName>
</protein>
<dbReference type="Gene3D" id="1.25.40.10">
    <property type="entry name" value="Tetratricopeptide repeat domain"/>
    <property type="match status" value="1"/>
</dbReference>
<evidence type="ECO:0000313" key="2">
    <source>
        <dbReference type="Proteomes" id="UP000311713"/>
    </source>
</evidence>
<keyword evidence="2" id="KW-1185">Reference proteome</keyword>
<dbReference type="Proteomes" id="UP000311713">
    <property type="component" value="Unassembled WGS sequence"/>
</dbReference>
<organism evidence="1 2">
    <name type="scientific">Streptomyces sedi</name>
    <dbReference type="NCBI Taxonomy" id="555059"/>
    <lineage>
        <taxon>Bacteria</taxon>
        <taxon>Bacillati</taxon>
        <taxon>Actinomycetota</taxon>
        <taxon>Actinomycetes</taxon>
        <taxon>Kitasatosporales</taxon>
        <taxon>Streptomycetaceae</taxon>
        <taxon>Streptomyces</taxon>
    </lineage>
</organism>
<sequence length="449" mass="48472">MEPNTLLAALLDEAGVSHVGLATRVNEAGRPRGLSLRYDNTSVLRWIRGQKPRGEVPDIICSVLTDRLGRPVSLDAAGFGPLASTRATGPTLPGFLDRATAFWHSDGRMRLSELGVVTGMEAVAPVWEWENPPHDVDVSRQGTVRVGPDDIAVLGVARSHYEQMYRRVGGMATRGRILRFLTREAAPMLRGAYCDPVGRELFRAVGSLVAVAGICSYDSDQQAIAQRYFHQALRLAKASGDRRFGGYVIVLLVNQAVYMKDFRQAVAFAEAGVRAAGAHISPALAADLHAMQAKAFARMGDESAAHRCMGLAERAAGHIRIDQEPEETGYVQPGLVEAHLAEALMSLGDTAPAQVYAEEAVHSLAHTRGRAHRLATLARTEAAAGEIDRAAATTTELVATARGMESQRIRDRLNSVRTTLARYETRSAADAVELIDETLLVPLDLGSVQ</sequence>
<evidence type="ECO:0000313" key="1">
    <source>
        <dbReference type="EMBL" id="TNM29086.1"/>
    </source>
</evidence>
<proteinExistence type="predicted"/>
<dbReference type="InterPro" id="IPR011990">
    <property type="entry name" value="TPR-like_helical_dom_sf"/>
</dbReference>
<reference evidence="1 2" key="1">
    <citation type="submission" date="2019-06" db="EMBL/GenBank/DDBJ databases">
        <title>Draft genome of Streptomyces sedi sp. JCM16909.</title>
        <authorList>
            <person name="Klykleung N."/>
            <person name="Tanasupawat S."/>
            <person name="Kudo T."/>
            <person name="Yuki M."/>
            <person name="Ohkuma M."/>
        </authorList>
    </citation>
    <scope>NUCLEOTIDE SEQUENCE [LARGE SCALE GENOMIC DNA]</scope>
    <source>
        <strain evidence="1 2">JCM 16909</strain>
    </source>
</reference>
<name>A0A5C4V0V1_9ACTN</name>
<dbReference type="RefSeq" id="WP_139645843.1">
    <property type="nucleotide sequence ID" value="NZ_BAAAZS010000005.1"/>
</dbReference>
<gene>
    <name evidence="1" type="ORF">FH715_16160</name>
</gene>
<comment type="caution">
    <text evidence="1">The sequence shown here is derived from an EMBL/GenBank/DDBJ whole genome shotgun (WGS) entry which is preliminary data.</text>
</comment>
<accession>A0A5C4V0V1</accession>